<feature type="region of interest" description="Disordered" evidence="2">
    <location>
        <begin position="112"/>
        <end position="134"/>
    </location>
</feature>
<dbReference type="EMBL" id="GG697361">
    <property type="protein sequence ID" value="EFQ32359.1"/>
    <property type="molecule type" value="Genomic_DNA"/>
</dbReference>
<organism evidence="5">
    <name type="scientific">Colletotrichum graminicola (strain M1.001 / M2 / FGSC 10212)</name>
    <name type="common">Maize anthracnose fungus</name>
    <name type="synonym">Glomerella graminicola</name>
    <dbReference type="NCBI Taxonomy" id="645133"/>
    <lineage>
        <taxon>Eukaryota</taxon>
        <taxon>Fungi</taxon>
        <taxon>Dikarya</taxon>
        <taxon>Ascomycota</taxon>
        <taxon>Pezizomycotina</taxon>
        <taxon>Sordariomycetes</taxon>
        <taxon>Hypocreomycetidae</taxon>
        <taxon>Glomerellales</taxon>
        <taxon>Glomerellaceae</taxon>
        <taxon>Colletotrichum</taxon>
        <taxon>Colletotrichum graminicola species complex</taxon>
    </lineage>
</organism>
<dbReference type="PROSITE" id="PS50048">
    <property type="entry name" value="ZN2_CY6_FUNGAL_2"/>
    <property type="match status" value="1"/>
</dbReference>
<feature type="domain" description="Zn(2)-C6 fungal-type" evidence="3">
    <location>
        <begin position="10"/>
        <end position="39"/>
    </location>
</feature>
<protein>
    <recommendedName>
        <fullName evidence="3">Zn(2)-C6 fungal-type domain-containing protein</fullName>
    </recommendedName>
</protein>
<dbReference type="CDD" id="cd00067">
    <property type="entry name" value="GAL4"/>
    <property type="match status" value="1"/>
</dbReference>
<dbReference type="Gene3D" id="4.10.240.10">
    <property type="entry name" value="Zn(2)-C6 fungal-type DNA-binding domain"/>
    <property type="match status" value="1"/>
</dbReference>
<gene>
    <name evidence="4" type="ORF">GLRG_07503</name>
</gene>
<dbReference type="AlphaFoldDB" id="E3QNC1"/>
<evidence type="ECO:0000256" key="1">
    <source>
        <dbReference type="ARBA" id="ARBA00023242"/>
    </source>
</evidence>
<proteinExistence type="predicted"/>
<evidence type="ECO:0000313" key="4">
    <source>
        <dbReference type="EMBL" id="EFQ32359.1"/>
    </source>
</evidence>
<dbReference type="OrthoDB" id="5423818at2759"/>
<dbReference type="RefSeq" id="XP_008096379.1">
    <property type="nucleotide sequence ID" value="XM_008098188.1"/>
</dbReference>
<dbReference type="SMART" id="SM00066">
    <property type="entry name" value="GAL4"/>
    <property type="match status" value="1"/>
</dbReference>
<dbReference type="eggNOG" id="ENOG502R6XH">
    <property type="taxonomic scope" value="Eukaryota"/>
</dbReference>
<keyword evidence="5" id="KW-1185">Reference proteome</keyword>
<evidence type="ECO:0000259" key="3">
    <source>
        <dbReference type="PROSITE" id="PS50048"/>
    </source>
</evidence>
<keyword evidence="1" id="KW-0539">Nucleus</keyword>
<dbReference type="GO" id="GO:0008270">
    <property type="term" value="F:zinc ion binding"/>
    <property type="evidence" value="ECO:0007669"/>
    <property type="project" value="InterPro"/>
</dbReference>
<dbReference type="SUPFAM" id="SSF57701">
    <property type="entry name" value="Zn2/Cys6 DNA-binding domain"/>
    <property type="match status" value="1"/>
</dbReference>
<dbReference type="Proteomes" id="UP000008782">
    <property type="component" value="Unassembled WGS sequence"/>
</dbReference>
<dbReference type="InterPro" id="IPR001138">
    <property type="entry name" value="Zn2Cys6_DnaBD"/>
</dbReference>
<dbReference type="STRING" id="645133.E3QNC1"/>
<dbReference type="VEuPathDB" id="FungiDB:GLRG_07503"/>
<feature type="non-terminal residue" evidence="4">
    <location>
        <position position="320"/>
    </location>
</feature>
<accession>E3QNC1</accession>
<name>E3QNC1_COLGM</name>
<dbReference type="GeneID" id="24412868"/>
<dbReference type="InterPro" id="IPR036864">
    <property type="entry name" value="Zn2-C6_fun-type_DNA-bd_sf"/>
</dbReference>
<reference evidence="5" key="1">
    <citation type="journal article" date="2012" name="Nat. Genet.">
        <title>Lifestyle transitions in plant pathogenic Colletotrichum fungi deciphered by genome and transcriptome analyses.</title>
        <authorList>
            <person name="O'Connell R.J."/>
            <person name="Thon M.R."/>
            <person name="Hacquard S."/>
            <person name="Amyotte S.G."/>
            <person name="Kleemann J."/>
            <person name="Torres M.F."/>
            <person name="Damm U."/>
            <person name="Buiate E.A."/>
            <person name="Epstein L."/>
            <person name="Alkan N."/>
            <person name="Altmueller J."/>
            <person name="Alvarado-Balderrama L."/>
            <person name="Bauser C.A."/>
            <person name="Becker C."/>
            <person name="Birren B.W."/>
            <person name="Chen Z."/>
            <person name="Choi J."/>
            <person name="Crouch J.A."/>
            <person name="Duvick J.P."/>
            <person name="Farman M.A."/>
            <person name="Gan P."/>
            <person name="Heiman D."/>
            <person name="Henrissat B."/>
            <person name="Howard R.J."/>
            <person name="Kabbage M."/>
            <person name="Koch C."/>
            <person name="Kracher B."/>
            <person name="Kubo Y."/>
            <person name="Law A.D."/>
            <person name="Lebrun M.-H."/>
            <person name="Lee Y.-H."/>
            <person name="Miyara I."/>
            <person name="Moore N."/>
            <person name="Neumann U."/>
            <person name="Nordstroem K."/>
            <person name="Panaccione D.G."/>
            <person name="Panstruga R."/>
            <person name="Place M."/>
            <person name="Proctor R.H."/>
            <person name="Prusky D."/>
            <person name="Rech G."/>
            <person name="Reinhardt R."/>
            <person name="Rollins J.A."/>
            <person name="Rounsley S."/>
            <person name="Schardl C.L."/>
            <person name="Schwartz D.C."/>
            <person name="Shenoy N."/>
            <person name="Shirasu K."/>
            <person name="Sikhakolli U.R."/>
            <person name="Stueber K."/>
            <person name="Sukno S.A."/>
            <person name="Sweigard J.A."/>
            <person name="Takano Y."/>
            <person name="Takahara H."/>
            <person name="Trail F."/>
            <person name="van der Does H.C."/>
            <person name="Voll L.M."/>
            <person name="Will I."/>
            <person name="Young S."/>
            <person name="Zeng Q."/>
            <person name="Zhang J."/>
            <person name="Zhou S."/>
            <person name="Dickman M.B."/>
            <person name="Schulze-Lefert P."/>
            <person name="Ver Loren van Themaat E."/>
            <person name="Ma L.-J."/>
            <person name="Vaillancourt L.J."/>
        </authorList>
    </citation>
    <scope>NUCLEOTIDE SEQUENCE [LARGE SCALE GENOMIC DNA]</scope>
    <source>
        <strain evidence="5">M1.001 / M2 / FGSC 10212</strain>
    </source>
</reference>
<sequence length="320" mass="35914">MSNTASRRKSCASCRASKARCSLDSPCRRCEERNLDCKYVHPPKRSAAYRALRPLPVLVDLNQQSSYVQLPVRDGSTPAVLSMETQSDPIGEESMNWDALVLPSFLPSSLGYELERSEPPSPSSTVRFNTPQNPRVIPEPSGLPWLRNLQQSDILYDQRALLFLGGPEPFHTAKTSQLLTQSESGQPRPSFYQIRPLAPRRNNAVASCFTVTVLLGQLLAYPKMMAKGGRLPPFIFPPCCMEGYRFTPDPCGKEFHKCLPETLAICCSLVQSFETRTAGSTSFVWKSIYKEVERIQCEYTSYDYKTLLQAIQALVVYLLL</sequence>
<dbReference type="HOGENOM" id="CLU_052057_0_0_1"/>
<dbReference type="GO" id="GO:0000981">
    <property type="term" value="F:DNA-binding transcription factor activity, RNA polymerase II-specific"/>
    <property type="evidence" value="ECO:0007669"/>
    <property type="project" value="InterPro"/>
</dbReference>
<dbReference type="Pfam" id="PF00172">
    <property type="entry name" value="Zn_clus"/>
    <property type="match status" value="1"/>
</dbReference>
<evidence type="ECO:0000256" key="2">
    <source>
        <dbReference type="SAM" id="MobiDB-lite"/>
    </source>
</evidence>
<evidence type="ECO:0000313" key="5">
    <source>
        <dbReference type="Proteomes" id="UP000008782"/>
    </source>
</evidence>
<dbReference type="PROSITE" id="PS00463">
    <property type="entry name" value="ZN2_CY6_FUNGAL_1"/>
    <property type="match status" value="1"/>
</dbReference>